<evidence type="ECO:0000313" key="2">
    <source>
        <dbReference type="EMBL" id="KAH0809070.1"/>
    </source>
</evidence>
<gene>
    <name evidence="2" type="ORF">GEV33_013722</name>
</gene>
<sequence length="304" mass="34808">MTDENNKEQWSMFAQVVNQKYHESRFSPMGDPENFRKFKPREVILKLDAASGRDLDKKKLWSASPAPPTLPYEPDHPIPSSTRSRNDFYRIESDCDHLQKKKYTYRRYSPTIVARDEEKYGKLRTHGSGPRRDLYHTGETFTYANISKPPRHEEIYEACVRRDLVSVHLKPYTSSPTFISNKTTFSPFSPAPYQNVNNSRAAPNPEASNAQSPFDDSSFKEFQPTPHNFLLLVPCKTYTSNLFNRFHARCDFFSRRDLSHAMNVPEGEIRKTQDSPNGDGGGGDSIRAALPGKIYVAPEAHPDR</sequence>
<dbReference type="EMBL" id="JABDTM020028357">
    <property type="protein sequence ID" value="KAH0809070.1"/>
    <property type="molecule type" value="Genomic_DNA"/>
</dbReference>
<evidence type="ECO:0000313" key="3">
    <source>
        <dbReference type="Proteomes" id="UP000719412"/>
    </source>
</evidence>
<reference evidence="2" key="2">
    <citation type="submission" date="2021-08" db="EMBL/GenBank/DDBJ databases">
        <authorList>
            <person name="Eriksson T."/>
        </authorList>
    </citation>
    <scope>NUCLEOTIDE SEQUENCE</scope>
    <source>
        <strain evidence="2">Stoneville</strain>
        <tissue evidence="2">Whole head</tissue>
    </source>
</reference>
<organism evidence="2 3">
    <name type="scientific">Tenebrio molitor</name>
    <name type="common">Yellow mealworm beetle</name>
    <dbReference type="NCBI Taxonomy" id="7067"/>
    <lineage>
        <taxon>Eukaryota</taxon>
        <taxon>Metazoa</taxon>
        <taxon>Ecdysozoa</taxon>
        <taxon>Arthropoda</taxon>
        <taxon>Hexapoda</taxon>
        <taxon>Insecta</taxon>
        <taxon>Pterygota</taxon>
        <taxon>Neoptera</taxon>
        <taxon>Endopterygota</taxon>
        <taxon>Coleoptera</taxon>
        <taxon>Polyphaga</taxon>
        <taxon>Cucujiformia</taxon>
        <taxon>Tenebrionidae</taxon>
        <taxon>Tenebrio</taxon>
    </lineage>
</organism>
<feature type="region of interest" description="Disordered" evidence="1">
    <location>
        <begin position="264"/>
        <end position="304"/>
    </location>
</feature>
<accession>A0A8J6H6M1</accession>
<keyword evidence="3" id="KW-1185">Reference proteome</keyword>
<feature type="compositionally biased region" description="Polar residues" evidence="1">
    <location>
        <begin position="190"/>
        <end position="215"/>
    </location>
</feature>
<feature type="region of interest" description="Disordered" evidence="1">
    <location>
        <begin position="56"/>
        <end position="84"/>
    </location>
</feature>
<dbReference type="AlphaFoldDB" id="A0A8J6H6M1"/>
<protein>
    <submittedName>
        <fullName evidence="2">Uncharacterized protein</fullName>
    </submittedName>
</protein>
<proteinExistence type="predicted"/>
<name>A0A8J6H6M1_TENMO</name>
<comment type="caution">
    <text evidence="2">The sequence shown here is derived from an EMBL/GenBank/DDBJ whole genome shotgun (WGS) entry which is preliminary data.</text>
</comment>
<evidence type="ECO:0000256" key="1">
    <source>
        <dbReference type="SAM" id="MobiDB-lite"/>
    </source>
</evidence>
<reference evidence="2" key="1">
    <citation type="journal article" date="2020" name="J Insects Food Feed">
        <title>The yellow mealworm (Tenebrio molitor) genome: a resource for the emerging insects as food and feed industry.</title>
        <authorList>
            <person name="Eriksson T."/>
            <person name="Andere A."/>
            <person name="Kelstrup H."/>
            <person name="Emery V."/>
            <person name="Picard C."/>
        </authorList>
    </citation>
    <scope>NUCLEOTIDE SEQUENCE</scope>
    <source>
        <strain evidence="2">Stoneville</strain>
        <tissue evidence="2">Whole head</tissue>
    </source>
</reference>
<dbReference type="Proteomes" id="UP000719412">
    <property type="component" value="Unassembled WGS sequence"/>
</dbReference>
<feature type="region of interest" description="Disordered" evidence="1">
    <location>
        <begin position="190"/>
        <end position="219"/>
    </location>
</feature>